<dbReference type="Proteomes" id="UP001642406">
    <property type="component" value="Unassembled WGS sequence"/>
</dbReference>
<keyword evidence="6" id="KW-1185">Reference proteome</keyword>
<evidence type="ECO:0000256" key="3">
    <source>
        <dbReference type="ARBA" id="ARBA00022801"/>
    </source>
</evidence>
<evidence type="ECO:0000256" key="1">
    <source>
        <dbReference type="ARBA" id="ARBA00007749"/>
    </source>
</evidence>
<organism evidence="5 6">
    <name type="scientific">Sporothrix bragantina</name>
    <dbReference type="NCBI Taxonomy" id="671064"/>
    <lineage>
        <taxon>Eukaryota</taxon>
        <taxon>Fungi</taxon>
        <taxon>Dikarya</taxon>
        <taxon>Ascomycota</taxon>
        <taxon>Pezizomycotina</taxon>
        <taxon>Sordariomycetes</taxon>
        <taxon>Sordariomycetidae</taxon>
        <taxon>Ophiostomatales</taxon>
        <taxon>Ophiostomataceae</taxon>
        <taxon>Sporothrix</taxon>
    </lineage>
</organism>
<evidence type="ECO:0000256" key="4">
    <source>
        <dbReference type="ARBA" id="ARBA00022833"/>
    </source>
</evidence>
<evidence type="ECO:0000256" key="2">
    <source>
        <dbReference type="ARBA" id="ARBA00022723"/>
    </source>
</evidence>
<name>A0ABP0BG82_9PEZI</name>
<sequence length="397" mass="42724">MEAPALNIPASKNTVSVAVVDSASDISVPMVVFMTPAVPGFEKLKAGSFFFLIEHSSGKEGEVPRRILFDLGLRQDWATGLSPASIKGLQFMLDMKTTDGQRASSIDVKNDAHTILKEGGVDTDSIEAIIWSHSHVDHTGNPSLFGPNTALVIGPGFGTGTCSCSHHHTSDHPATDEALAPHIFPGYPEDPESVLLESDYKGRTLRELTSAEFDAGGIKIAGIRALDYFGDGSFYLLDTPGHSPGHLCGLARVQSGPEEKDNHFVLMLGDGIHHMAEMRPNPYKPLPSEWAESKLLSHFPEGSTTAPLLKPAGTKGESIHLDPEQATTIINNLSTLDAHSNVFSVAAHDMHVYKVLEDAQKTGAPALFPGGTVNDFVARGFVEKTQWSFLEDMAHLK</sequence>
<reference evidence="5 6" key="1">
    <citation type="submission" date="2024-01" db="EMBL/GenBank/DDBJ databases">
        <authorList>
            <person name="Allen C."/>
            <person name="Tagirdzhanova G."/>
        </authorList>
    </citation>
    <scope>NUCLEOTIDE SEQUENCE [LARGE SCALE GENOMIC DNA]</scope>
</reference>
<proteinExistence type="inferred from homology"/>
<keyword evidence="4" id="KW-0862">Zinc</keyword>
<dbReference type="InterPro" id="IPR036866">
    <property type="entry name" value="RibonucZ/Hydroxyglut_hydro"/>
</dbReference>
<keyword evidence="3" id="KW-0378">Hydrolase</keyword>
<evidence type="ECO:0008006" key="7">
    <source>
        <dbReference type="Google" id="ProtNLM"/>
    </source>
</evidence>
<dbReference type="InterPro" id="IPR051013">
    <property type="entry name" value="MBL_superfamily_lactonases"/>
</dbReference>
<dbReference type="CDD" id="cd07730">
    <property type="entry name" value="metallo-hydrolase-like_MBL-fold"/>
    <property type="match status" value="1"/>
</dbReference>
<dbReference type="PANTHER" id="PTHR42978:SF5">
    <property type="entry name" value="METALLO-BETA-LACTAMASE DOMAIN-CONTAINING PROTEIN"/>
    <property type="match status" value="1"/>
</dbReference>
<dbReference type="Gene3D" id="3.60.15.10">
    <property type="entry name" value="Ribonuclease Z/Hydroxyacylglutathione hydrolase-like"/>
    <property type="match status" value="1"/>
</dbReference>
<accession>A0ABP0BG82</accession>
<gene>
    <name evidence="5" type="ORF">SBRCBS47491_003445</name>
</gene>
<dbReference type="SUPFAM" id="SSF56281">
    <property type="entry name" value="Metallo-hydrolase/oxidoreductase"/>
    <property type="match status" value="1"/>
</dbReference>
<keyword evidence="2" id="KW-0479">Metal-binding</keyword>
<evidence type="ECO:0000313" key="5">
    <source>
        <dbReference type="EMBL" id="CAK7218249.1"/>
    </source>
</evidence>
<protein>
    <recommendedName>
        <fullName evidence="7">Metallo-beta-lactamase domain-containing protein</fullName>
    </recommendedName>
</protein>
<dbReference type="PANTHER" id="PTHR42978">
    <property type="entry name" value="QUORUM-QUENCHING LACTONASE YTNP-RELATED-RELATED"/>
    <property type="match status" value="1"/>
</dbReference>
<comment type="similarity">
    <text evidence="1">Belongs to the metallo-beta-lactamase superfamily.</text>
</comment>
<comment type="caution">
    <text evidence="5">The sequence shown here is derived from an EMBL/GenBank/DDBJ whole genome shotgun (WGS) entry which is preliminary data.</text>
</comment>
<dbReference type="EMBL" id="CAWUHC010000023">
    <property type="protein sequence ID" value="CAK7218249.1"/>
    <property type="molecule type" value="Genomic_DNA"/>
</dbReference>
<evidence type="ECO:0000313" key="6">
    <source>
        <dbReference type="Proteomes" id="UP001642406"/>
    </source>
</evidence>